<proteinExistence type="predicted"/>
<accession>A0ACC0TZV4</accession>
<name>A0ACC0TZV4_9AGAM</name>
<gene>
    <name evidence="1" type="ORF">F5148DRAFT_444371</name>
</gene>
<comment type="caution">
    <text evidence="1">The sequence shown here is derived from an EMBL/GenBank/DDBJ whole genome shotgun (WGS) entry which is preliminary data.</text>
</comment>
<dbReference type="EMBL" id="JAGFNK010000280">
    <property type="protein sequence ID" value="KAI9454200.1"/>
    <property type="molecule type" value="Genomic_DNA"/>
</dbReference>
<dbReference type="Proteomes" id="UP001207468">
    <property type="component" value="Unassembled WGS sequence"/>
</dbReference>
<protein>
    <submittedName>
        <fullName evidence="1">Uncharacterized protein</fullName>
    </submittedName>
</protein>
<evidence type="ECO:0000313" key="1">
    <source>
        <dbReference type="EMBL" id="KAI9454200.1"/>
    </source>
</evidence>
<organism evidence="1 2">
    <name type="scientific">Russula earlei</name>
    <dbReference type="NCBI Taxonomy" id="71964"/>
    <lineage>
        <taxon>Eukaryota</taxon>
        <taxon>Fungi</taxon>
        <taxon>Dikarya</taxon>
        <taxon>Basidiomycota</taxon>
        <taxon>Agaricomycotina</taxon>
        <taxon>Agaricomycetes</taxon>
        <taxon>Russulales</taxon>
        <taxon>Russulaceae</taxon>
        <taxon>Russula</taxon>
    </lineage>
</organism>
<sequence length="580" mass="66019">MRINFVDRSSPAYYIWSLLPTGDILRATQSQSLTVLQFPARLPNSLIGIRVERRRYFSNLRLRDELMRLYHVRSVLHQQNTLFVRLTMLSLLRRPFRFASLRIHEKRQRTKAKITSSIRRHFGPAYHVEAFGSTEYGVDGPTSDLDLIVIDPERMAGFTPDVDLSSLPRVYKIREVSNVLQRSGFKILARVSAASVPIVKFKDPDTGIQCDLNINDQLGSINTSLVRHYCDILPVLRPLLLAIKRWARPLGYNSPTGALGTPVTFSSYTLSIMTIGLLQTRGLLPNLQKGDDLPEGKIFWIRTKTQERIRCDARWKKFEHWRPPGTVEVEQALQDWFQYWGHEHEYRNNLLNIRWGGVVPREVPCKLEELESLRDGPFSGFRPPPDKRLQKSADGKAGSNRNRSRKKAASEVEVEVLDGQLAQGKQAAEAVSNRIDGTPLIAAARDEEEQAFNETGSEAKRAFGDRLGFAAQETDNAQPPQWHAEMLCVADPFIRSKNLAGSIRPHVVAHFREDCQRVVMRLRIGGNLDSLLWFDPRTRPLSPPPQPRRKRRQQQPVQGAHNSAARDSNRNQPIATQEAT</sequence>
<reference evidence="1" key="1">
    <citation type="submission" date="2021-03" db="EMBL/GenBank/DDBJ databases">
        <title>Evolutionary priming and transition to the ectomycorrhizal habit in an iconic lineage of mushroom-forming fungi: is preadaptation a requirement?</title>
        <authorList>
            <consortium name="DOE Joint Genome Institute"/>
            <person name="Looney B.P."/>
            <person name="Miyauchi S."/>
            <person name="Morin E."/>
            <person name="Drula E."/>
            <person name="Courty P.E."/>
            <person name="Chicoki N."/>
            <person name="Fauchery L."/>
            <person name="Kohler A."/>
            <person name="Kuo A."/>
            <person name="LaButti K."/>
            <person name="Pangilinan J."/>
            <person name="Lipzen A."/>
            <person name="Riley R."/>
            <person name="Andreopoulos W."/>
            <person name="He G."/>
            <person name="Johnson J."/>
            <person name="Barry K.W."/>
            <person name="Grigoriev I.V."/>
            <person name="Nagy L."/>
            <person name="Hibbett D."/>
            <person name="Henrissat B."/>
            <person name="Matheny P.B."/>
            <person name="Labbe J."/>
            <person name="Martin A.F."/>
        </authorList>
    </citation>
    <scope>NUCLEOTIDE SEQUENCE</scope>
    <source>
        <strain evidence="1">BPL698</strain>
    </source>
</reference>
<keyword evidence="2" id="KW-1185">Reference proteome</keyword>
<evidence type="ECO:0000313" key="2">
    <source>
        <dbReference type="Proteomes" id="UP001207468"/>
    </source>
</evidence>